<dbReference type="EMBL" id="CAXLJM020000020">
    <property type="protein sequence ID" value="CAL8087421.1"/>
    <property type="molecule type" value="Genomic_DNA"/>
</dbReference>
<reference evidence="1 2" key="1">
    <citation type="submission" date="2024-08" db="EMBL/GenBank/DDBJ databases">
        <authorList>
            <person name="Cucini C."/>
            <person name="Frati F."/>
        </authorList>
    </citation>
    <scope>NUCLEOTIDE SEQUENCE [LARGE SCALE GENOMIC DNA]</scope>
</reference>
<organism evidence="1 2">
    <name type="scientific">Orchesella dallaii</name>
    <dbReference type="NCBI Taxonomy" id="48710"/>
    <lineage>
        <taxon>Eukaryota</taxon>
        <taxon>Metazoa</taxon>
        <taxon>Ecdysozoa</taxon>
        <taxon>Arthropoda</taxon>
        <taxon>Hexapoda</taxon>
        <taxon>Collembola</taxon>
        <taxon>Entomobryomorpha</taxon>
        <taxon>Entomobryoidea</taxon>
        <taxon>Orchesellidae</taxon>
        <taxon>Orchesellinae</taxon>
        <taxon>Orchesella</taxon>
    </lineage>
</organism>
<comment type="caution">
    <text evidence="1">The sequence shown here is derived from an EMBL/GenBank/DDBJ whole genome shotgun (WGS) entry which is preliminary data.</text>
</comment>
<protein>
    <submittedName>
        <fullName evidence="1">Uncharacterized protein</fullName>
    </submittedName>
</protein>
<proteinExistence type="predicted"/>
<evidence type="ECO:0000313" key="2">
    <source>
        <dbReference type="Proteomes" id="UP001642540"/>
    </source>
</evidence>
<sequence>MFCSSILKTRYFVLRTFCGRPLIRQFNYPNSKSLLDNISQMTIHVYFLQILLFDGFGGGTTFISIGQVEGASSRENLQTGKIIGFGDRFDEDWRQSEGAKRMNDQCGHYSLLRVV</sequence>
<name>A0ABP1Q7B8_9HEXA</name>
<gene>
    <name evidence="1" type="ORF">ODALV1_LOCUS6734</name>
</gene>
<accession>A0ABP1Q7B8</accession>
<keyword evidence="2" id="KW-1185">Reference proteome</keyword>
<dbReference type="Proteomes" id="UP001642540">
    <property type="component" value="Unassembled WGS sequence"/>
</dbReference>
<evidence type="ECO:0000313" key="1">
    <source>
        <dbReference type="EMBL" id="CAL8087421.1"/>
    </source>
</evidence>